<evidence type="ECO:0000259" key="17">
    <source>
        <dbReference type="PROSITE" id="PS52035"/>
    </source>
</evidence>
<keyword evidence="8 16" id="KW-0732">Signal</keyword>
<evidence type="ECO:0000256" key="13">
    <source>
        <dbReference type="ARBA" id="ARBA00057299"/>
    </source>
</evidence>
<evidence type="ECO:0000256" key="5">
    <source>
        <dbReference type="ARBA" id="ARBA00022645"/>
    </source>
</evidence>
<evidence type="ECO:0000256" key="14">
    <source>
        <dbReference type="ARBA" id="ARBA00069039"/>
    </source>
</evidence>
<dbReference type="PANTHER" id="PTHR11705:SF156">
    <property type="entry name" value="RH39904P-RELATED"/>
    <property type="match status" value="1"/>
</dbReference>
<evidence type="ECO:0000313" key="18">
    <source>
        <dbReference type="EMBL" id="CAD7086390.1"/>
    </source>
</evidence>
<evidence type="ECO:0000256" key="3">
    <source>
        <dbReference type="ARBA" id="ARBA00005988"/>
    </source>
</evidence>
<evidence type="ECO:0000256" key="10">
    <source>
        <dbReference type="ARBA" id="ARBA00022833"/>
    </source>
</evidence>
<dbReference type="FunCoup" id="A0A7R8UTD1">
    <property type="interactions" value="38"/>
</dbReference>
<gene>
    <name evidence="18" type="ORF">HERILL_LOCUS9169</name>
</gene>
<dbReference type="InterPro" id="IPR000834">
    <property type="entry name" value="Peptidase_M14"/>
</dbReference>
<keyword evidence="6" id="KW-0645">Protease</keyword>
<dbReference type="GO" id="GO:0006508">
    <property type="term" value="P:proteolysis"/>
    <property type="evidence" value="ECO:0007669"/>
    <property type="project" value="UniProtKB-KW"/>
</dbReference>
<dbReference type="Pfam" id="PF02244">
    <property type="entry name" value="Propep_M14"/>
    <property type="match status" value="1"/>
</dbReference>
<sequence>MSRFVLAIGLSLLVGLIGAERVRYDNYNVYKVIPQTPEQLDLFARLEVSSDSLKFFDPIVAVDKEIHVLVAPHKEPEFLDILKDNAVQYELAVKNFQRILDEEQLEMNKARARGIYDWTSYHTLDENYEWLRSLAQQYPDKVELIKAGSSYEGRDLLGIKISFKSGNKGVFIEGGIHAREWISPATVTYITNQLLTSSDAEVRALAERYDWYIVPHVNPDGYVYTHNKERLWRKTRSKGSSCYGADANRNWGFHWKEVGASSSECSETYAGKSAFSEVETQSLSKYISSLKGKISVYLAFHSFSQLMLFPYGHTSAKAPNHNDLNSIADAAATALAKRYGTKYKYGNTYAAIYPAAGSSVDWAYGEVGIKVAYTYELRPSSSSSNGFVLAASQIIPTGQETVDSLIALFKAAESKGY</sequence>
<dbReference type="FunFam" id="3.30.70.340:FF:000002">
    <property type="entry name" value="Carboxypeptidase A"/>
    <property type="match status" value="1"/>
</dbReference>
<keyword evidence="5" id="KW-0121">Carboxypeptidase</keyword>
<reference evidence="18 19" key="1">
    <citation type="submission" date="2020-11" db="EMBL/GenBank/DDBJ databases">
        <authorList>
            <person name="Wallbank WR R."/>
            <person name="Pardo Diaz C."/>
            <person name="Kozak K."/>
            <person name="Martin S."/>
            <person name="Jiggins C."/>
            <person name="Moest M."/>
            <person name="Warren A I."/>
            <person name="Generalovic N T."/>
            <person name="Byers J.R.P. K."/>
            <person name="Montejo-Kovacevich G."/>
            <person name="Yen C E."/>
        </authorList>
    </citation>
    <scope>NUCLEOTIDE SEQUENCE [LARGE SCALE GENOMIC DNA]</scope>
</reference>
<evidence type="ECO:0000256" key="9">
    <source>
        <dbReference type="ARBA" id="ARBA00022801"/>
    </source>
</evidence>
<dbReference type="PROSITE" id="PS00133">
    <property type="entry name" value="CARBOXYPEPT_ZN_2"/>
    <property type="match status" value="1"/>
</dbReference>
<evidence type="ECO:0000256" key="12">
    <source>
        <dbReference type="ARBA" id="ARBA00023157"/>
    </source>
</evidence>
<dbReference type="Gene3D" id="3.30.70.340">
    <property type="entry name" value="Metallocarboxypeptidase-like"/>
    <property type="match status" value="1"/>
</dbReference>
<name>A0A7R8UTD1_HERIL</name>
<organism evidence="18 19">
    <name type="scientific">Hermetia illucens</name>
    <name type="common">Black soldier fly</name>
    <dbReference type="NCBI Taxonomy" id="343691"/>
    <lineage>
        <taxon>Eukaryota</taxon>
        <taxon>Metazoa</taxon>
        <taxon>Ecdysozoa</taxon>
        <taxon>Arthropoda</taxon>
        <taxon>Hexapoda</taxon>
        <taxon>Insecta</taxon>
        <taxon>Pterygota</taxon>
        <taxon>Neoptera</taxon>
        <taxon>Endopterygota</taxon>
        <taxon>Diptera</taxon>
        <taxon>Brachycera</taxon>
        <taxon>Stratiomyomorpha</taxon>
        <taxon>Stratiomyidae</taxon>
        <taxon>Hermetiinae</taxon>
        <taxon>Hermetia</taxon>
    </lineage>
</organism>
<feature type="domain" description="Peptidase M14" evidence="17">
    <location>
        <begin position="120"/>
        <end position="412"/>
    </location>
</feature>
<dbReference type="CDD" id="cd03860">
    <property type="entry name" value="M14_CP_A-B_like"/>
    <property type="match status" value="1"/>
</dbReference>
<comment type="subcellular location">
    <subcellularLocation>
        <location evidence="2">Secreted</location>
    </subcellularLocation>
</comment>
<dbReference type="SUPFAM" id="SSF53187">
    <property type="entry name" value="Zn-dependent exopeptidases"/>
    <property type="match status" value="1"/>
</dbReference>
<keyword evidence="19" id="KW-1185">Reference proteome</keyword>
<dbReference type="InterPro" id="IPR057247">
    <property type="entry name" value="CARBOXYPEPT_ZN_2"/>
</dbReference>
<comment type="similarity">
    <text evidence="3 15">Belongs to the peptidase M14 family.</text>
</comment>
<dbReference type="GO" id="GO:0004181">
    <property type="term" value="F:metallocarboxypeptidase activity"/>
    <property type="evidence" value="ECO:0007669"/>
    <property type="project" value="InterPro"/>
</dbReference>
<evidence type="ECO:0000256" key="7">
    <source>
        <dbReference type="ARBA" id="ARBA00022723"/>
    </source>
</evidence>
<dbReference type="Pfam" id="PF00246">
    <property type="entry name" value="Peptidase_M14"/>
    <property type="match status" value="1"/>
</dbReference>
<comment type="function">
    <text evidence="13">Involved in the digestion of the blood meal.</text>
</comment>
<dbReference type="InParanoid" id="A0A7R8UTD1"/>
<dbReference type="AlphaFoldDB" id="A0A7R8UTD1"/>
<evidence type="ECO:0000256" key="1">
    <source>
        <dbReference type="ARBA" id="ARBA00001947"/>
    </source>
</evidence>
<dbReference type="SMART" id="SM00631">
    <property type="entry name" value="Zn_pept"/>
    <property type="match status" value="1"/>
</dbReference>
<dbReference type="FunFam" id="3.40.630.10:FF:000040">
    <property type="entry name" value="zinc carboxypeptidase"/>
    <property type="match status" value="1"/>
</dbReference>
<dbReference type="PANTHER" id="PTHR11705">
    <property type="entry name" value="PROTEASE FAMILY M14 CARBOXYPEPTIDASE A,B"/>
    <property type="match status" value="1"/>
</dbReference>
<evidence type="ECO:0000256" key="2">
    <source>
        <dbReference type="ARBA" id="ARBA00004613"/>
    </source>
</evidence>
<dbReference type="SUPFAM" id="SSF54897">
    <property type="entry name" value="Protease propeptides/inhibitors"/>
    <property type="match status" value="1"/>
</dbReference>
<feature type="active site" description="Proton donor/acceptor" evidence="15">
    <location>
        <position position="376"/>
    </location>
</feature>
<dbReference type="OMA" id="WGYRWGE"/>
<accession>A0A7R8UTD1</accession>
<feature type="signal peptide" evidence="16">
    <location>
        <begin position="1"/>
        <end position="19"/>
    </location>
</feature>
<dbReference type="PROSITE" id="PS52035">
    <property type="entry name" value="PEPTIDASE_M14"/>
    <property type="match status" value="1"/>
</dbReference>
<dbReference type="InterPro" id="IPR057246">
    <property type="entry name" value="CARBOXYPEPT_ZN_1"/>
</dbReference>
<keyword evidence="7" id="KW-0479">Metal-binding</keyword>
<dbReference type="InterPro" id="IPR036990">
    <property type="entry name" value="M14A-like_propep"/>
</dbReference>
<evidence type="ECO:0000256" key="4">
    <source>
        <dbReference type="ARBA" id="ARBA00022525"/>
    </source>
</evidence>
<evidence type="ECO:0000256" key="15">
    <source>
        <dbReference type="PROSITE-ProRule" id="PRU01379"/>
    </source>
</evidence>
<dbReference type="GO" id="GO:0008270">
    <property type="term" value="F:zinc ion binding"/>
    <property type="evidence" value="ECO:0007669"/>
    <property type="project" value="InterPro"/>
</dbReference>
<proteinExistence type="inferred from homology"/>
<evidence type="ECO:0000256" key="11">
    <source>
        <dbReference type="ARBA" id="ARBA00023049"/>
    </source>
</evidence>
<dbReference type="GO" id="GO:0005615">
    <property type="term" value="C:extracellular space"/>
    <property type="evidence" value="ECO:0007669"/>
    <property type="project" value="TreeGrafter"/>
</dbReference>
<dbReference type="OrthoDB" id="3626597at2759"/>
<dbReference type="InterPro" id="IPR003146">
    <property type="entry name" value="M14A_act_pep"/>
</dbReference>
<dbReference type="Proteomes" id="UP000594454">
    <property type="component" value="Chromosome 3"/>
</dbReference>
<evidence type="ECO:0000313" key="19">
    <source>
        <dbReference type="Proteomes" id="UP000594454"/>
    </source>
</evidence>
<dbReference type="PROSITE" id="PS00132">
    <property type="entry name" value="CARBOXYPEPT_ZN_1"/>
    <property type="match status" value="1"/>
</dbReference>
<keyword evidence="11" id="KW-0482">Metalloprotease</keyword>
<feature type="chain" id="PRO_5031309270" description="Zinc carboxypeptidase A 1" evidence="16">
    <location>
        <begin position="20"/>
        <end position="417"/>
    </location>
</feature>
<dbReference type="PRINTS" id="PR00765">
    <property type="entry name" value="CRBOXYPTASEA"/>
</dbReference>
<protein>
    <recommendedName>
        <fullName evidence="14">Zinc carboxypeptidase A 1</fullName>
    </recommendedName>
</protein>
<dbReference type="EMBL" id="LR899011">
    <property type="protein sequence ID" value="CAD7086390.1"/>
    <property type="molecule type" value="Genomic_DNA"/>
</dbReference>
<evidence type="ECO:0000256" key="6">
    <source>
        <dbReference type="ARBA" id="ARBA00022670"/>
    </source>
</evidence>
<comment type="cofactor">
    <cofactor evidence="1">
        <name>Zn(2+)</name>
        <dbReference type="ChEBI" id="CHEBI:29105"/>
    </cofactor>
</comment>
<keyword evidence="4" id="KW-0964">Secreted</keyword>
<dbReference type="Gene3D" id="3.40.630.10">
    <property type="entry name" value="Zn peptidases"/>
    <property type="match status" value="1"/>
</dbReference>
<evidence type="ECO:0000256" key="8">
    <source>
        <dbReference type="ARBA" id="ARBA00022729"/>
    </source>
</evidence>
<keyword evidence="10" id="KW-0862">Zinc</keyword>
<keyword evidence="9" id="KW-0378">Hydrolase</keyword>
<evidence type="ECO:0000256" key="16">
    <source>
        <dbReference type="SAM" id="SignalP"/>
    </source>
</evidence>
<keyword evidence="12" id="KW-1015">Disulfide bond</keyword>